<feature type="domain" description="4Fe-4S ferredoxin-type" evidence="1">
    <location>
        <begin position="1"/>
        <end position="30"/>
    </location>
</feature>
<dbReference type="EMBL" id="JXOJ01000008">
    <property type="protein sequence ID" value="KLK87279.1"/>
    <property type="molecule type" value="Genomic_DNA"/>
</dbReference>
<dbReference type="PROSITE" id="PS51379">
    <property type="entry name" value="4FE4S_FER_2"/>
    <property type="match status" value="1"/>
</dbReference>
<dbReference type="RefSeq" id="WP_048185666.1">
    <property type="nucleotide sequence ID" value="NZ_JXOJ01000008.1"/>
</dbReference>
<protein>
    <submittedName>
        <fullName evidence="2">4Fe-4S ferredoxin</fullName>
    </submittedName>
</protein>
<gene>
    <name evidence="2" type="ORF">SZ63_11870</name>
</gene>
<dbReference type="SUPFAM" id="SSF54862">
    <property type="entry name" value="4Fe-4S ferredoxins"/>
    <property type="match status" value="1"/>
</dbReference>
<evidence type="ECO:0000313" key="3">
    <source>
        <dbReference type="Proteomes" id="UP000035301"/>
    </source>
</evidence>
<dbReference type="PROSITE" id="PS00198">
    <property type="entry name" value="4FE4S_FER_1"/>
    <property type="match status" value="1"/>
</dbReference>
<sequence length="90" mass="10245">MKLVIDESRCKGCNLCVLVCPYGIFREGTELNSRGIVAPVLDRPERCTNCRLQALYGRMLCGVCHMICPDQAISWVEEKPFEPHKVEVEF</sequence>
<accession>A0A0H1QWS0</accession>
<keyword evidence="3" id="KW-1185">Reference proteome</keyword>
<evidence type="ECO:0000259" key="1">
    <source>
        <dbReference type="PROSITE" id="PS51379"/>
    </source>
</evidence>
<dbReference type="AlphaFoldDB" id="A0A0H1QWS0"/>
<name>A0A0H1QWS0_9EURY</name>
<dbReference type="OrthoDB" id="51316at2157"/>
<organism evidence="2 3">
    <name type="scientific">Methanoculleus sediminis</name>
    <dbReference type="NCBI Taxonomy" id="1550566"/>
    <lineage>
        <taxon>Archaea</taxon>
        <taxon>Methanobacteriati</taxon>
        <taxon>Methanobacteriota</taxon>
        <taxon>Stenosarchaea group</taxon>
        <taxon>Methanomicrobia</taxon>
        <taxon>Methanomicrobiales</taxon>
        <taxon>Methanomicrobiaceae</taxon>
        <taxon>Methanoculleus</taxon>
    </lineage>
</organism>
<dbReference type="InterPro" id="IPR017896">
    <property type="entry name" value="4Fe4S_Fe-S-bd"/>
</dbReference>
<dbReference type="Proteomes" id="UP000035301">
    <property type="component" value="Unassembled WGS sequence"/>
</dbReference>
<dbReference type="Pfam" id="PF00037">
    <property type="entry name" value="Fer4"/>
    <property type="match status" value="1"/>
</dbReference>
<evidence type="ECO:0000313" key="2">
    <source>
        <dbReference type="EMBL" id="KLK87279.1"/>
    </source>
</evidence>
<proteinExistence type="predicted"/>
<dbReference type="STRING" id="1550566.SZ63_11870"/>
<dbReference type="GO" id="GO:0016491">
    <property type="term" value="F:oxidoreductase activity"/>
    <property type="evidence" value="ECO:0007669"/>
    <property type="project" value="UniProtKB-ARBA"/>
</dbReference>
<dbReference type="Gene3D" id="3.30.70.20">
    <property type="match status" value="1"/>
</dbReference>
<dbReference type="PATRIC" id="fig|1550566.3.peg.2596"/>
<dbReference type="PANTHER" id="PTHR43122:SF1">
    <property type="entry name" value="IRON-SULFUR-BINDING PROTEIN"/>
    <property type="match status" value="1"/>
</dbReference>
<dbReference type="PANTHER" id="PTHR43122">
    <property type="entry name" value="FERREDOXIN SUBUNIT OF PYRUVATE:FLAVODOXIN OXIDOREDUCTASE-RELATED"/>
    <property type="match status" value="1"/>
</dbReference>
<comment type="caution">
    <text evidence="2">The sequence shown here is derived from an EMBL/GenBank/DDBJ whole genome shotgun (WGS) entry which is preliminary data.</text>
</comment>
<reference evidence="2 3" key="1">
    <citation type="journal article" date="2015" name="Int. J. Syst. Evol. Microbiol.">
        <title>Methanoculleus sediminis sp. nov., a methanogen from sediments near a submarine mud volcano.</title>
        <authorList>
            <person name="Chen S.C."/>
            <person name="Chen M.F."/>
            <person name="Lai M.C."/>
            <person name="Weng C.Y."/>
            <person name="Wu S.Y."/>
            <person name="Lin S."/>
            <person name="Yang T.F."/>
            <person name="Chen P.C."/>
        </authorList>
    </citation>
    <scope>NUCLEOTIDE SEQUENCE [LARGE SCALE GENOMIC DNA]</scope>
    <source>
        <strain evidence="2 3">S3Fa</strain>
    </source>
</reference>
<dbReference type="InterPro" id="IPR017900">
    <property type="entry name" value="4Fe4S_Fe_S_CS"/>
</dbReference>